<organism evidence="1 2">
    <name type="scientific">Shinella sumterensis</name>
    <dbReference type="NCBI Taxonomy" id="1967501"/>
    <lineage>
        <taxon>Bacteria</taxon>
        <taxon>Pseudomonadati</taxon>
        <taxon>Pseudomonadota</taxon>
        <taxon>Alphaproteobacteria</taxon>
        <taxon>Hyphomicrobiales</taxon>
        <taxon>Rhizobiaceae</taxon>
        <taxon>Shinella</taxon>
    </lineage>
</organism>
<proteinExistence type="predicted"/>
<accession>A0AA50H852</accession>
<gene>
    <name evidence="1" type="ORF">Q9313_06840</name>
</gene>
<dbReference type="EMBL" id="CP132302">
    <property type="protein sequence ID" value="WLR98732.1"/>
    <property type="molecule type" value="Genomic_DNA"/>
</dbReference>
<dbReference type="RefSeq" id="WP_134651503.1">
    <property type="nucleotide sequence ID" value="NZ_CP132302.1"/>
</dbReference>
<evidence type="ECO:0000313" key="2">
    <source>
        <dbReference type="Proteomes" id="UP001234585"/>
    </source>
</evidence>
<evidence type="ECO:0000313" key="1">
    <source>
        <dbReference type="EMBL" id="WLR98732.1"/>
    </source>
</evidence>
<keyword evidence="2" id="KW-1185">Reference proteome</keyword>
<sequence length="103" mass="11330">MSSDTRPTVSSADMKMIRSLLFRAGYSAGSPIEGEFRADTATAMLIEKVRDGETSPAVLERFLGNSYGRPEPETELFKSGLPQFAIQGLPTRAAYRIRQAETK</sequence>
<name>A0AA50H852_9HYPH</name>
<dbReference type="AlphaFoldDB" id="A0AA50H852"/>
<reference evidence="1 2" key="1">
    <citation type="submission" date="2023-08" db="EMBL/GenBank/DDBJ databases">
        <title>Pathogen: clinical or host-associated sample.</title>
        <authorList>
            <person name="Hergert J."/>
            <person name="Casey R."/>
            <person name="Wagner J."/>
            <person name="Young E.L."/>
            <person name="Oakeson K.F."/>
        </authorList>
    </citation>
    <scope>NUCLEOTIDE SEQUENCE [LARGE SCALE GENOMIC DNA]</scope>
    <source>
        <strain evidence="1 2">1760953</strain>
    </source>
</reference>
<dbReference type="Proteomes" id="UP001234585">
    <property type="component" value="Chromosome"/>
</dbReference>
<protein>
    <submittedName>
        <fullName evidence="1">Uncharacterized protein</fullName>
    </submittedName>
</protein>